<comment type="caution">
    <text evidence="3">The sequence shown here is derived from an EMBL/GenBank/DDBJ whole genome shotgun (WGS) entry which is preliminary data.</text>
</comment>
<dbReference type="InterPro" id="IPR028939">
    <property type="entry name" value="P5C_Rdtase_cat_N"/>
</dbReference>
<dbReference type="EMBL" id="JAIGNO010000013">
    <property type="protein sequence ID" value="MBX7483797.1"/>
    <property type="molecule type" value="Genomic_DNA"/>
</dbReference>
<dbReference type="Gene3D" id="3.40.50.720">
    <property type="entry name" value="NAD(P)-binding Rossmann-like Domain"/>
    <property type="match status" value="1"/>
</dbReference>
<dbReference type="Pfam" id="PF03807">
    <property type="entry name" value="F420_oxidored"/>
    <property type="match status" value="1"/>
</dbReference>
<evidence type="ECO:0000313" key="4">
    <source>
        <dbReference type="Proteomes" id="UP000755104"/>
    </source>
</evidence>
<proteinExistence type="predicted"/>
<gene>
    <name evidence="3" type="ORF">K3174_14790</name>
</gene>
<dbReference type="SUPFAM" id="SSF51735">
    <property type="entry name" value="NAD(P)-binding Rossmann-fold domains"/>
    <property type="match status" value="1"/>
</dbReference>
<dbReference type="RefSeq" id="WP_221560084.1">
    <property type="nucleotide sequence ID" value="NZ_JAIGNO010000013.1"/>
</dbReference>
<dbReference type="InterPro" id="IPR036291">
    <property type="entry name" value="NAD(P)-bd_dom_sf"/>
</dbReference>
<organism evidence="3 4">
    <name type="scientific">Qipengyuania qiaonensis</name>
    <dbReference type="NCBI Taxonomy" id="2867240"/>
    <lineage>
        <taxon>Bacteria</taxon>
        <taxon>Pseudomonadati</taxon>
        <taxon>Pseudomonadota</taxon>
        <taxon>Alphaproteobacteria</taxon>
        <taxon>Sphingomonadales</taxon>
        <taxon>Erythrobacteraceae</taxon>
        <taxon>Qipengyuania</taxon>
    </lineage>
</organism>
<evidence type="ECO:0000256" key="1">
    <source>
        <dbReference type="ARBA" id="ARBA00023002"/>
    </source>
</evidence>
<name>A0ABS7J916_9SPHN</name>
<protein>
    <submittedName>
        <fullName evidence="3">NAD(P)-binding domain-containing protein</fullName>
    </submittedName>
</protein>
<dbReference type="PANTHER" id="PTHR14239">
    <property type="entry name" value="DUDULIN-RELATED"/>
    <property type="match status" value="1"/>
</dbReference>
<accession>A0ABS7J916</accession>
<sequence>MRPGKRRRWRGRYWHDDDASRSRSPAERARNDHLLQAIEDTVGMKIGIIGAGNVGTGLGKRLAVHGHDIMVSFARSPDKVRTAAMTIGAGARAGSPEEAVAHGEVVIIATPWAVTLEAVRSVATGLDGKIVWDATNPLKGDMSGLAIGTSTSGGEEISRAVPGAHIVKAVPPFAEVLHSDSMEIAGQLPSVFVCSDNGDARKTIVDLVGQIPATAVEAGPLSLARYSEPLGMLLVQLAYAQGMGARIGASLIR</sequence>
<reference evidence="3 4" key="1">
    <citation type="submission" date="2021-08" db="EMBL/GenBank/DDBJ databases">
        <title>Comparative Genomics Analysis of the Genus Qipengyuania Reveals Extensive Genetic Diversity and Metabolic Versatility, Including the Description of Fifteen Novel Species.</title>
        <authorList>
            <person name="Liu Y."/>
        </authorList>
    </citation>
    <scope>NUCLEOTIDE SEQUENCE [LARGE SCALE GENOMIC DNA]</scope>
    <source>
        <strain evidence="3 4">6D47A</strain>
    </source>
</reference>
<evidence type="ECO:0000259" key="2">
    <source>
        <dbReference type="Pfam" id="PF03807"/>
    </source>
</evidence>
<evidence type="ECO:0000313" key="3">
    <source>
        <dbReference type="EMBL" id="MBX7483797.1"/>
    </source>
</evidence>
<feature type="domain" description="Pyrroline-5-carboxylate reductase catalytic N-terminal" evidence="2">
    <location>
        <begin position="45"/>
        <end position="137"/>
    </location>
</feature>
<dbReference type="InterPro" id="IPR051267">
    <property type="entry name" value="STEAP_metalloreductase"/>
</dbReference>
<keyword evidence="1" id="KW-0560">Oxidoreductase</keyword>
<keyword evidence="4" id="KW-1185">Reference proteome</keyword>
<dbReference type="Proteomes" id="UP000755104">
    <property type="component" value="Unassembled WGS sequence"/>
</dbReference>